<dbReference type="AlphaFoldDB" id="A0A1M4W7D1"/>
<gene>
    <name evidence="1" type="ORF">SAMN02745195_01144</name>
</gene>
<protein>
    <submittedName>
        <fullName evidence="1">Uncharacterized protein</fullName>
    </submittedName>
</protein>
<accession>A0A1M4W7D1</accession>
<proteinExistence type="predicted"/>
<name>A0A1M4W7D1_9THEO</name>
<dbReference type="Proteomes" id="UP000184127">
    <property type="component" value="Unassembled WGS sequence"/>
</dbReference>
<sequence length="83" mass="10134">MECHCHPRNNMVSKRIYVTHCSAKKDDSLAKQRRKYPRKLVEEVRERGLNVKLFTIYLKWATKMSENMKGYMEYWSIYPLIKY</sequence>
<keyword evidence="2" id="KW-1185">Reference proteome</keyword>
<dbReference type="EMBL" id="FQUR01000009">
    <property type="protein sequence ID" value="SHE77109.1"/>
    <property type="molecule type" value="Genomic_DNA"/>
</dbReference>
<evidence type="ECO:0000313" key="2">
    <source>
        <dbReference type="Proteomes" id="UP000184127"/>
    </source>
</evidence>
<evidence type="ECO:0000313" key="1">
    <source>
        <dbReference type="EMBL" id="SHE77109.1"/>
    </source>
</evidence>
<reference evidence="2" key="1">
    <citation type="submission" date="2016-11" db="EMBL/GenBank/DDBJ databases">
        <authorList>
            <person name="Varghese N."/>
            <person name="Submissions S."/>
        </authorList>
    </citation>
    <scope>NUCLEOTIDE SEQUENCE [LARGE SCALE GENOMIC DNA]</scope>
    <source>
        <strain evidence="2">DSM 18761</strain>
    </source>
</reference>
<organism evidence="1 2">
    <name type="scientific">Thermoanaerobacter uzonensis DSM 18761</name>
    <dbReference type="NCBI Taxonomy" id="1123369"/>
    <lineage>
        <taxon>Bacteria</taxon>
        <taxon>Bacillati</taxon>
        <taxon>Bacillota</taxon>
        <taxon>Clostridia</taxon>
        <taxon>Thermoanaerobacterales</taxon>
        <taxon>Thermoanaerobacteraceae</taxon>
        <taxon>Thermoanaerobacter</taxon>
    </lineage>
</organism>